<dbReference type="Gene3D" id="3.40.50.1010">
    <property type="entry name" value="5'-nuclease"/>
    <property type="match status" value="1"/>
</dbReference>
<organism evidence="2 3">
    <name type="scientific">candidate division MSBL1 archaeon SCGC-AAA259J03</name>
    <dbReference type="NCBI Taxonomy" id="1698269"/>
    <lineage>
        <taxon>Archaea</taxon>
        <taxon>Methanobacteriati</taxon>
        <taxon>Methanobacteriota</taxon>
        <taxon>candidate division MSBL1</taxon>
    </lineage>
</organism>
<name>A0A656YX61_9EURY</name>
<evidence type="ECO:0000259" key="1">
    <source>
        <dbReference type="Pfam" id="PF01850"/>
    </source>
</evidence>
<feature type="domain" description="PIN" evidence="1">
    <location>
        <begin position="3"/>
        <end position="127"/>
    </location>
</feature>
<reference evidence="2 3" key="1">
    <citation type="journal article" date="2016" name="Sci. Rep.">
        <title>Metabolic traits of an uncultured archaeal lineage -MSBL1- from brine pools of the Red Sea.</title>
        <authorList>
            <person name="Mwirichia R."/>
            <person name="Alam I."/>
            <person name="Rashid M."/>
            <person name="Vinu M."/>
            <person name="Ba-Alawi W."/>
            <person name="Anthony Kamau A."/>
            <person name="Kamanda Ngugi D."/>
            <person name="Goker M."/>
            <person name="Klenk H.P."/>
            <person name="Bajic V."/>
            <person name="Stingl U."/>
        </authorList>
    </citation>
    <scope>NUCLEOTIDE SEQUENCE [LARGE SCALE GENOMIC DNA]</scope>
    <source>
        <strain evidence="2">SCGC-AAA259J03</strain>
    </source>
</reference>
<evidence type="ECO:0000313" key="3">
    <source>
        <dbReference type="Proteomes" id="UP000070257"/>
    </source>
</evidence>
<dbReference type="EMBL" id="LHXT01000073">
    <property type="protein sequence ID" value="KXA96950.1"/>
    <property type="molecule type" value="Genomic_DNA"/>
</dbReference>
<dbReference type="InterPro" id="IPR002716">
    <property type="entry name" value="PIN_dom"/>
</dbReference>
<sequence length="132" mass="14805">MPVLDTIALFAAADEDDPRNEVAESHLDGLRKDGFLLASYSLIEMDIVLKSRGYDPEGRRKQQGLLLKDFPNTARKIHPITPTTIYLGAGIEQEQGLDYFDAMIGAEAVEHDGRVVSTDEAFNRIDELERVW</sequence>
<evidence type="ECO:0000313" key="2">
    <source>
        <dbReference type="EMBL" id="KXA96950.1"/>
    </source>
</evidence>
<protein>
    <recommendedName>
        <fullName evidence="1">PIN domain-containing protein</fullName>
    </recommendedName>
</protein>
<dbReference type="Pfam" id="PF01850">
    <property type="entry name" value="PIN"/>
    <property type="match status" value="1"/>
</dbReference>
<accession>A0A656YX61</accession>
<dbReference type="SUPFAM" id="SSF88723">
    <property type="entry name" value="PIN domain-like"/>
    <property type="match status" value="1"/>
</dbReference>
<gene>
    <name evidence="2" type="ORF">AKJ39_03925</name>
</gene>
<dbReference type="AlphaFoldDB" id="A0A656YX61"/>
<keyword evidence="3" id="KW-1185">Reference proteome</keyword>
<dbReference type="Proteomes" id="UP000070257">
    <property type="component" value="Unassembled WGS sequence"/>
</dbReference>
<dbReference type="InterPro" id="IPR029060">
    <property type="entry name" value="PIN-like_dom_sf"/>
</dbReference>
<proteinExistence type="predicted"/>
<comment type="caution">
    <text evidence="2">The sequence shown here is derived from an EMBL/GenBank/DDBJ whole genome shotgun (WGS) entry which is preliminary data.</text>
</comment>